<keyword evidence="5" id="KW-0680">Restriction system</keyword>
<keyword evidence="3" id="KW-0808">Transferase</keyword>
<dbReference type="AlphaFoldDB" id="A0A218P301"/>
<evidence type="ECO:0000256" key="5">
    <source>
        <dbReference type="ARBA" id="ARBA00022747"/>
    </source>
</evidence>
<protein>
    <recommendedName>
        <fullName evidence="1">site-specific DNA-methyltransferase (adenine-specific)</fullName>
        <ecNumber evidence="1">2.1.1.72</ecNumber>
    </recommendedName>
</protein>
<name>A0A218P301_THECE</name>
<dbReference type="PRINTS" id="PR00507">
    <property type="entry name" value="N12N6MTFRASE"/>
</dbReference>
<sequence length="1147" mass="135038">MVIKVEELREEVDKKIKRFEKEEIKISGKEYPIYIFEKDEDINLFEGILFAETDKKTELSDLLNYKPMSGYAARLGIIIYKNEELIVRDYRANKQIRKTIPKINKPFLKKLEKVLKEPNSKNLSDLFNRSDVIQEFYVLYKKSRKFLRNNIKGIPEEEKREKFIDNFMMQMLTLWYLQEKGFFNRDKRYFITKFMDLKQKRLFGGFGSYYDFLRYFFKKIKDSDEPYVEDESIGKCVVIGPAVFLNGEDGDAAITIPDKCFYQEGVTEKLVNLTPRGRRRTISEKDIDFDIPLLNLFESRDWIDGDIDEYVLGSLYEKLMTETERKKTGSYYTPEEITEYICKNTIEPYLVDRINEEYGKNYKNINELINAGDSKELLKLFDLLKNIKILDPAVGSGHFLESAINVLVGIYRELKDKAKEAGIEKLEILIADEEGRIKSLNLLEIPEKEGLFEIYVKFFIILSRNVYGVDINPSALKVARARLFLMLAKHFNANADLFIRFPNVHFNLREGNSLIGYMNIENIEKEKPKGQLQLDLFMTKKQAKHIRERIKVISELKPYLENTAKALKINGNIVKEVEELNKILAREKLSWGDFEKVLKTKEKLIRILIASLNSQYAVPLNNLLRDITELFNQKLDEKFAEEHGIDLDTLKSTKWLPGNRKMFHWIFEFPEVFLRENPGFDVVVGNPPYGRLKQIIEDNDEKYFISGLYGELYSYQVGNLNQYKLFLERSYFLVGEGGYFSMIFPSSFLGENDSKELRKLFFEKAMVRKILEFPERARVFEGITQAVTILVYKKEIIDQNYDFMLRTNIESRDMINSLTDFTIISRDDLKALTGDEYRIPLFTNPKIEWEILKYISKYPPFKGDENHPPVGDVGVGHLDETFDKEFMSDEPADDLLIKGIHLDRYFVNLDPDGPKPRWIKNKERFFEKKPEAEKITKLNKIIGRNTINKASKPRLRFAPLKAGYVITNNVKFIIKKDKNLDEHYITAFLNSTLLNWRFELFSFQNRVNNYEIESLPIPRISLSEQKPFIILAKYILFFKQYRNYFAKEDNHLQYITDYFDNLIDCLVYELYLGDLVKIPVKSFVENKLKDIELPDNLLEEDRDKVEKTLNEIKEVFNQLEKDKKLNENLYLIKLHPWVKQIYTSLGG</sequence>
<proteinExistence type="predicted"/>
<dbReference type="InterPro" id="IPR029063">
    <property type="entry name" value="SAM-dependent_MTases_sf"/>
</dbReference>
<dbReference type="PANTHER" id="PTHR33841">
    <property type="entry name" value="DNA METHYLTRANSFERASE YEEA-RELATED"/>
    <property type="match status" value="1"/>
</dbReference>
<dbReference type="GO" id="GO:0003677">
    <property type="term" value="F:DNA binding"/>
    <property type="evidence" value="ECO:0007669"/>
    <property type="project" value="UniProtKB-KW"/>
</dbReference>
<comment type="catalytic activity">
    <reaction evidence="7">
        <text>a 2'-deoxyadenosine in DNA + S-adenosyl-L-methionine = an N(6)-methyl-2'-deoxyadenosine in DNA + S-adenosyl-L-homocysteine + H(+)</text>
        <dbReference type="Rhea" id="RHEA:15197"/>
        <dbReference type="Rhea" id="RHEA-COMP:12418"/>
        <dbReference type="Rhea" id="RHEA-COMP:12419"/>
        <dbReference type="ChEBI" id="CHEBI:15378"/>
        <dbReference type="ChEBI" id="CHEBI:57856"/>
        <dbReference type="ChEBI" id="CHEBI:59789"/>
        <dbReference type="ChEBI" id="CHEBI:90615"/>
        <dbReference type="ChEBI" id="CHEBI:90616"/>
        <dbReference type="EC" id="2.1.1.72"/>
    </reaction>
</comment>
<keyword evidence="8" id="KW-0175">Coiled coil</keyword>
<keyword evidence="6" id="KW-0238">DNA-binding</keyword>
<dbReference type="InterPro" id="IPR002052">
    <property type="entry name" value="DNA_methylase_N6_adenine_CS"/>
</dbReference>
<accession>A0A218P301</accession>
<keyword evidence="2" id="KW-0489">Methyltransferase</keyword>
<evidence type="ECO:0000313" key="12">
    <source>
        <dbReference type="Proteomes" id="UP000197156"/>
    </source>
</evidence>
<dbReference type="PANTHER" id="PTHR33841:SF1">
    <property type="entry name" value="DNA METHYLTRANSFERASE A"/>
    <property type="match status" value="1"/>
</dbReference>
<dbReference type="KEGG" id="tce:A3L02_06920"/>
<dbReference type="InterPro" id="IPR011639">
    <property type="entry name" value="MethylTrfase_TaqI-like_dom"/>
</dbReference>
<dbReference type="GO" id="GO:0009007">
    <property type="term" value="F:site-specific DNA-methyltransferase (adenine-specific) activity"/>
    <property type="evidence" value="ECO:0007669"/>
    <property type="project" value="UniProtKB-EC"/>
</dbReference>
<dbReference type="GO" id="GO:0009307">
    <property type="term" value="P:DNA restriction-modification system"/>
    <property type="evidence" value="ECO:0007669"/>
    <property type="project" value="UniProtKB-KW"/>
</dbReference>
<evidence type="ECO:0000259" key="9">
    <source>
        <dbReference type="Pfam" id="PF07669"/>
    </source>
</evidence>
<feature type="domain" description="TaqI-like C-terminal specificity" evidence="10">
    <location>
        <begin position="927"/>
        <end position="1017"/>
    </location>
</feature>
<keyword evidence="12" id="KW-1185">Reference proteome</keyword>
<dbReference type="InterPro" id="IPR025931">
    <property type="entry name" value="TaqI_C"/>
</dbReference>
<feature type="coiled-coil region" evidence="8">
    <location>
        <begin position="1098"/>
        <end position="1129"/>
    </location>
</feature>
<evidence type="ECO:0000256" key="6">
    <source>
        <dbReference type="ARBA" id="ARBA00023125"/>
    </source>
</evidence>
<evidence type="ECO:0000256" key="1">
    <source>
        <dbReference type="ARBA" id="ARBA00011900"/>
    </source>
</evidence>
<dbReference type="EMBL" id="CP014854">
    <property type="protein sequence ID" value="ASI99308.1"/>
    <property type="molecule type" value="Genomic_DNA"/>
</dbReference>
<dbReference type="GeneID" id="33324478"/>
<dbReference type="Pfam" id="PF12950">
    <property type="entry name" value="TaqI_C"/>
    <property type="match status" value="1"/>
</dbReference>
<dbReference type="Proteomes" id="UP000197156">
    <property type="component" value="Chromosome"/>
</dbReference>
<evidence type="ECO:0000256" key="8">
    <source>
        <dbReference type="SAM" id="Coils"/>
    </source>
</evidence>
<dbReference type="Pfam" id="PF07669">
    <property type="entry name" value="Eco57I"/>
    <property type="match status" value="1"/>
</dbReference>
<keyword evidence="4" id="KW-0949">S-adenosyl-L-methionine</keyword>
<evidence type="ECO:0000256" key="4">
    <source>
        <dbReference type="ARBA" id="ARBA00022691"/>
    </source>
</evidence>
<organism evidence="11 12">
    <name type="scientific">Thermococcus celer Vu 13 = JCM 8558</name>
    <dbReference type="NCBI Taxonomy" id="1293037"/>
    <lineage>
        <taxon>Archaea</taxon>
        <taxon>Methanobacteriati</taxon>
        <taxon>Methanobacteriota</taxon>
        <taxon>Thermococci</taxon>
        <taxon>Thermococcales</taxon>
        <taxon>Thermococcaceae</taxon>
        <taxon>Thermococcus</taxon>
    </lineage>
</organism>
<dbReference type="Gene3D" id="3.40.50.150">
    <property type="entry name" value="Vaccinia Virus protein VP39"/>
    <property type="match status" value="1"/>
</dbReference>
<evidence type="ECO:0000256" key="2">
    <source>
        <dbReference type="ARBA" id="ARBA00022603"/>
    </source>
</evidence>
<evidence type="ECO:0000256" key="3">
    <source>
        <dbReference type="ARBA" id="ARBA00022679"/>
    </source>
</evidence>
<dbReference type="GO" id="GO:0032259">
    <property type="term" value="P:methylation"/>
    <property type="evidence" value="ECO:0007669"/>
    <property type="project" value="UniProtKB-KW"/>
</dbReference>
<evidence type="ECO:0000313" key="11">
    <source>
        <dbReference type="EMBL" id="ASI99308.1"/>
    </source>
</evidence>
<dbReference type="RefSeq" id="WP_088863244.1">
    <property type="nucleotide sequence ID" value="NZ_CP014854.1"/>
</dbReference>
<reference evidence="11 12" key="1">
    <citation type="submission" date="2016-03" db="EMBL/GenBank/DDBJ databases">
        <title>Complete genome sequence of Thermococcus celer.</title>
        <authorList>
            <person name="Oger P.M."/>
        </authorList>
    </citation>
    <scope>NUCLEOTIDE SEQUENCE [LARGE SCALE GENOMIC DNA]</scope>
    <source>
        <strain evidence="11 12">Vu 13</strain>
    </source>
</reference>
<dbReference type="InterPro" id="IPR050953">
    <property type="entry name" value="N4_N6_ade-DNA_methylase"/>
</dbReference>
<dbReference type="EC" id="2.1.1.72" evidence="1"/>
<dbReference type="SUPFAM" id="SSF53335">
    <property type="entry name" value="S-adenosyl-L-methionine-dependent methyltransferases"/>
    <property type="match status" value="1"/>
</dbReference>
<dbReference type="OrthoDB" id="45790at2157"/>
<feature type="domain" description="Type II methyltransferase M.TaqI-like" evidence="9">
    <location>
        <begin position="465"/>
        <end position="780"/>
    </location>
</feature>
<evidence type="ECO:0000259" key="10">
    <source>
        <dbReference type="Pfam" id="PF12950"/>
    </source>
</evidence>
<gene>
    <name evidence="11" type="ORF">A3L02_06920</name>
</gene>
<evidence type="ECO:0000256" key="7">
    <source>
        <dbReference type="ARBA" id="ARBA00047942"/>
    </source>
</evidence>
<dbReference type="PROSITE" id="PS00092">
    <property type="entry name" value="N6_MTASE"/>
    <property type="match status" value="1"/>
</dbReference>